<name>A0A7C3PCM9_9CYAN</name>
<dbReference type="EMBL" id="DSRU01000021">
    <property type="protein sequence ID" value="HFM96395.1"/>
    <property type="molecule type" value="Genomic_DNA"/>
</dbReference>
<evidence type="ECO:0000256" key="5">
    <source>
        <dbReference type="SAM" id="Phobius"/>
    </source>
</evidence>
<protein>
    <submittedName>
        <fullName evidence="7">NINE protein</fullName>
    </submittedName>
</protein>
<dbReference type="InterPro" id="IPR007829">
    <property type="entry name" value="TM2"/>
</dbReference>
<proteinExistence type="predicted"/>
<evidence type="ECO:0000256" key="4">
    <source>
        <dbReference type="ARBA" id="ARBA00023136"/>
    </source>
</evidence>
<keyword evidence="4 5" id="KW-0472">Membrane</keyword>
<organism evidence="7">
    <name type="scientific">Oscillatoriales cyanobacterium SpSt-418</name>
    <dbReference type="NCBI Taxonomy" id="2282169"/>
    <lineage>
        <taxon>Bacteria</taxon>
        <taxon>Bacillati</taxon>
        <taxon>Cyanobacteriota</taxon>
        <taxon>Cyanophyceae</taxon>
        <taxon>Oscillatoriophycideae</taxon>
        <taxon>Oscillatoriales</taxon>
    </lineage>
</organism>
<dbReference type="PANTHER" id="PTHR21016">
    <property type="entry name" value="BETA-AMYLOID BINDING PROTEIN-RELATED"/>
    <property type="match status" value="1"/>
</dbReference>
<evidence type="ECO:0000256" key="3">
    <source>
        <dbReference type="ARBA" id="ARBA00022989"/>
    </source>
</evidence>
<feature type="transmembrane region" description="Helical" evidence="5">
    <location>
        <begin position="21"/>
        <end position="40"/>
    </location>
</feature>
<accession>A0A7C3PCM9</accession>
<evidence type="ECO:0000256" key="2">
    <source>
        <dbReference type="ARBA" id="ARBA00022692"/>
    </source>
</evidence>
<feature type="transmembrane region" description="Helical" evidence="5">
    <location>
        <begin position="46"/>
        <end position="68"/>
    </location>
</feature>
<dbReference type="Pfam" id="PF05154">
    <property type="entry name" value="TM2"/>
    <property type="match status" value="1"/>
</dbReference>
<keyword evidence="3 5" id="KW-1133">Transmembrane helix</keyword>
<feature type="domain" description="TM2" evidence="6">
    <location>
        <begin position="17"/>
        <end position="66"/>
    </location>
</feature>
<sequence>MKLERRSKHCLRILVMNSKGTSYLLWLTFFVGLGGVHRIYNGKYFSGLLWLFTGGLFGIGQIVDLFLIPDMVESHNLKRLSRYGSADATLQPAITRVVEPKPTSEQLMIKLLKAAQKRGGKISVTQGVADTGAGFAEVEGTLLEVAKKGYVSIQNDPHSGAVIYVFPEL</sequence>
<dbReference type="GO" id="GO:0016020">
    <property type="term" value="C:membrane"/>
    <property type="evidence" value="ECO:0007669"/>
    <property type="project" value="UniProtKB-SubCell"/>
</dbReference>
<comment type="caution">
    <text evidence="7">The sequence shown here is derived from an EMBL/GenBank/DDBJ whole genome shotgun (WGS) entry which is preliminary data.</text>
</comment>
<gene>
    <name evidence="7" type="ORF">ENR64_01265</name>
</gene>
<dbReference type="AlphaFoldDB" id="A0A7C3PCM9"/>
<evidence type="ECO:0000256" key="1">
    <source>
        <dbReference type="ARBA" id="ARBA00004141"/>
    </source>
</evidence>
<keyword evidence="2 5" id="KW-0812">Transmembrane</keyword>
<dbReference type="InterPro" id="IPR050932">
    <property type="entry name" value="TM2D1-3-like"/>
</dbReference>
<comment type="subcellular location">
    <subcellularLocation>
        <location evidence="1">Membrane</location>
        <topology evidence="1">Multi-pass membrane protein</topology>
    </subcellularLocation>
</comment>
<evidence type="ECO:0000313" key="7">
    <source>
        <dbReference type="EMBL" id="HFM96395.1"/>
    </source>
</evidence>
<reference evidence="7" key="1">
    <citation type="journal article" date="2020" name="mSystems">
        <title>Genome- and Community-Level Interaction Insights into Carbon Utilization and Element Cycling Functions of Hydrothermarchaeota in Hydrothermal Sediment.</title>
        <authorList>
            <person name="Zhou Z."/>
            <person name="Liu Y."/>
            <person name="Xu W."/>
            <person name="Pan J."/>
            <person name="Luo Z.H."/>
            <person name="Li M."/>
        </authorList>
    </citation>
    <scope>NUCLEOTIDE SEQUENCE [LARGE SCALE GENOMIC DNA]</scope>
    <source>
        <strain evidence="7">SpSt-418</strain>
    </source>
</reference>
<dbReference type="PANTHER" id="PTHR21016:SF25">
    <property type="entry name" value="TM2 DOMAIN-CONTAINING PROTEIN DDB_G0277895-RELATED"/>
    <property type="match status" value="1"/>
</dbReference>
<evidence type="ECO:0000259" key="6">
    <source>
        <dbReference type="Pfam" id="PF05154"/>
    </source>
</evidence>